<evidence type="ECO:0000256" key="13">
    <source>
        <dbReference type="ARBA" id="ARBA00023198"/>
    </source>
</evidence>
<evidence type="ECO:0000256" key="15">
    <source>
        <dbReference type="SAM" id="SignalP"/>
    </source>
</evidence>
<dbReference type="SMART" id="SM00365">
    <property type="entry name" value="LRR_SD22"/>
    <property type="match status" value="7"/>
</dbReference>
<feature type="signal peptide" evidence="15">
    <location>
        <begin position="1"/>
        <end position="27"/>
    </location>
</feature>
<keyword evidence="4" id="KW-0433">Leucine-rich repeat</keyword>
<keyword evidence="5 14" id="KW-0812">Transmembrane</keyword>
<gene>
    <name evidence="17" type="ORF">CHARACLAT_009781</name>
</gene>
<evidence type="ECO:0000259" key="16">
    <source>
        <dbReference type="PROSITE" id="PS50104"/>
    </source>
</evidence>
<keyword evidence="7" id="KW-0677">Repeat</keyword>
<evidence type="ECO:0000256" key="11">
    <source>
        <dbReference type="ARBA" id="ARBA00023170"/>
    </source>
</evidence>
<dbReference type="PROSITE" id="PS51450">
    <property type="entry name" value="LRR"/>
    <property type="match status" value="3"/>
</dbReference>
<feature type="chain" id="PRO_5045333403" description="TIR domain-containing protein" evidence="15">
    <location>
        <begin position="28"/>
        <end position="951"/>
    </location>
</feature>
<evidence type="ECO:0000256" key="3">
    <source>
        <dbReference type="ARBA" id="ARBA00022588"/>
    </source>
</evidence>
<evidence type="ECO:0000313" key="17">
    <source>
        <dbReference type="EMBL" id="MED6286799.1"/>
    </source>
</evidence>
<evidence type="ECO:0000256" key="2">
    <source>
        <dbReference type="ARBA" id="ARBA00009634"/>
    </source>
</evidence>
<keyword evidence="13" id="KW-0395">Inflammatory response</keyword>
<keyword evidence="11" id="KW-0675">Receptor</keyword>
<dbReference type="SMART" id="SM00255">
    <property type="entry name" value="TIR"/>
    <property type="match status" value="1"/>
</dbReference>
<dbReference type="InterPro" id="IPR032675">
    <property type="entry name" value="LRR_dom_sf"/>
</dbReference>
<keyword evidence="12" id="KW-0325">Glycoprotein</keyword>
<evidence type="ECO:0000256" key="9">
    <source>
        <dbReference type="ARBA" id="ARBA00022989"/>
    </source>
</evidence>
<dbReference type="SUPFAM" id="SSF52058">
    <property type="entry name" value="L domain-like"/>
    <property type="match status" value="2"/>
</dbReference>
<dbReference type="SMART" id="SM00369">
    <property type="entry name" value="LRR_TYP"/>
    <property type="match status" value="14"/>
</dbReference>
<evidence type="ECO:0000256" key="1">
    <source>
        <dbReference type="ARBA" id="ARBA00004479"/>
    </source>
</evidence>
<dbReference type="Pfam" id="PF01582">
    <property type="entry name" value="TIR"/>
    <property type="match status" value="1"/>
</dbReference>
<comment type="subcellular location">
    <subcellularLocation>
        <location evidence="1">Membrane</location>
        <topology evidence="1">Single-pass type I membrane protein</topology>
    </subcellularLocation>
</comment>
<evidence type="ECO:0000256" key="12">
    <source>
        <dbReference type="ARBA" id="ARBA00023180"/>
    </source>
</evidence>
<keyword evidence="3" id="KW-0399">Innate immunity</keyword>
<evidence type="ECO:0000256" key="14">
    <source>
        <dbReference type="SAM" id="Phobius"/>
    </source>
</evidence>
<evidence type="ECO:0000256" key="10">
    <source>
        <dbReference type="ARBA" id="ARBA00023136"/>
    </source>
</evidence>
<accession>A0ABU7EJH1</accession>
<feature type="domain" description="TIR" evidence="16">
    <location>
        <begin position="791"/>
        <end position="932"/>
    </location>
</feature>
<dbReference type="PROSITE" id="PS50104">
    <property type="entry name" value="TIR"/>
    <property type="match status" value="1"/>
</dbReference>
<dbReference type="SUPFAM" id="SSF52200">
    <property type="entry name" value="Toll/Interleukin receptor TIR domain"/>
    <property type="match status" value="1"/>
</dbReference>
<dbReference type="InterPro" id="IPR003591">
    <property type="entry name" value="Leu-rich_rpt_typical-subtyp"/>
</dbReference>
<comment type="similarity">
    <text evidence="2">Belongs to the Toll-like receptor family.</text>
</comment>
<dbReference type="SMART" id="SM00082">
    <property type="entry name" value="LRRCT"/>
    <property type="match status" value="1"/>
</dbReference>
<keyword evidence="6 15" id="KW-0732">Signal</keyword>
<evidence type="ECO:0000256" key="5">
    <source>
        <dbReference type="ARBA" id="ARBA00022692"/>
    </source>
</evidence>
<dbReference type="PRINTS" id="PR01537">
    <property type="entry name" value="INTRLKN1R1F"/>
</dbReference>
<evidence type="ECO:0000256" key="6">
    <source>
        <dbReference type="ARBA" id="ARBA00022729"/>
    </source>
</evidence>
<dbReference type="Gene3D" id="3.40.50.10140">
    <property type="entry name" value="Toll/interleukin-1 receptor homology (TIR) domain"/>
    <property type="match status" value="1"/>
</dbReference>
<dbReference type="InterPro" id="IPR000157">
    <property type="entry name" value="TIR_dom"/>
</dbReference>
<organism evidence="17 18">
    <name type="scientific">Characodon lateralis</name>
    <dbReference type="NCBI Taxonomy" id="208331"/>
    <lineage>
        <taxon>Eukaryota</taxon>
        <taxon>Metazoa</taxon>
        <taxon>Chordata</taxon>
        <taxon>Craniata</taxon>
        <taxon>Vertebrata</taxon>
        <taxon>Euteleostomi</taxon>
        <taxon>Actinopterygii</taxon>
        <taxon>Neopterygii</taxon>
        <taxon>Teleostei</taxon>
        <taxon>Neoteleostei</taxon>
        <taxon>Acanthomorphata</taxon>
        <taxon>Ovalentaria</taxon>
        <taxon>Atherinomorphae</taxon>
        <taxon>Cyprinodontiformes</taxon>
        <taxon>Goodeidae</taxon>
        <taxon>Characodon</taxon>
    </lineage>
</organism>
<dbReference type="EMBL" id="JAHUTJ010057986">
    <property type="protein sequence ID" value="MED6286799.1"/>
    <property type="molecule type" value="Genomic_DNA"/>
</dbReference>
<dbReference type="PANTHER" id="PTHR24365">
    <property type="entry name" value="TOLL-LIKE RECEPTOR"/>
    <property type="match status" value="1"/>
</dbReference>
<dbReference type="Proteomes" id="UP001352852">
    <property type="component" value="Unassembled WGS sequence"/>
</dbReference>
<evidence type="ECO:0000313" key="18">
    <source>
        <dbReference type="Proteomes" id="UP001352852"/>
    </source>
</evidence>
<keyword evidence="9 14" id="KW-1133">Transmembrane helix</keyword>
<dbReference type="InterPro" id="IPR000483">
    <property type="entry name" value="Cys-rich_flank_reg_C"/>
</dbReference>
<feature type="transmembrane region" description="Helical" evidence="14">
    <location>
        <begin position="741"/>
        <end position="763"/>
    </location>
</feature>
<protein>
    <recommendedName>
        <fullName evidence="16">TIR domain-containing protein</fullName>
    </recommendedName>
</protein>
<evidence type="ECO:0000256" key="7">
    <source>
        <dbReference type="ARBA" id="ARBA00022737"/>
    </source>
</evidence>
<dbReference type="InterPro" id="IPR035897">
    <property type="entry name" value="Toll_tir_struct_dom_sf"/>
</dbReference>
<dbReference type="Pfam" id="PF13855">
    <property type="entry name" value="LRR_8"/>
    <property type="match status" value="3"/>
</dbReference>
<reference evidence="17 18" key="1">
    <citation type="submission" date="2021-06" db="EMBL/GenBank/DDBJ databases">
        <authorList>
            <person name="Palmer J.M."/>
        </authorList>
    </citation>
    <scope>NUCLEOTIDE SEQUENCE [LARGE SCALE GENOMIC DNA]</scope>
    <source>
        <strain evidence="17 18">CL_MEX2019</strain>
        <tissue evidence="17">Muscle</tissue>
    </source>
</reference>
<keyword evidence="18" id="KW-1185">Reference proteome</keyword>
<dbReference type="PANTHER" id="PTHR24365:SF522">
    <property type="entry name" value="LOW QUALITY PROTEIN: TOLL-LIKE RECEPTOR 13-RELATED"/>
    <property type="match status" value="1"/>
</dbReference>
<evidence type="ECO:0000256" key="8">
    <source>
        <dbReference type="ARBA" id="ARBA00022859"/>
    </source>
</evidence>
<sequence>MAASETWSSHFILSLFCLLLHINPSLAYSLKNCTILYQENQSAGVSVECANRKLVIVPDDIPKEAVSIELGGNRLQKIKDDFRGMFRLRYLSLAKNGITRVDDGSFIDLVSLKTLIMTHNELINLTRNMFLGLSNITMLDLSHNSIAFIHCSAFLPLTNLQILDLAHNGLQDIAYIQPIIQLPQIQMLNLRCNQFSSFETKRFLLNESSSLEQLIISSNRLKKFSITTPIFPHLQMIDLSGGLATIKLKWDIPDKMLLAEITQLYVDEDVISFKGMQNVLQNLISLTHLRIHLVHNWIRNGLLSTACKIQSLRRLDLFYNNLNNLTLKLAPCSQLRELYLQQTCLNELPKGSIKSMQMLQVLNVSENKLTRVSYDIRSLAFLKILHLDNNYISNLNCEDFENTTHLTELKLNTNQISNLDRCVLEHLTELKYLDLSYNNLKKFGDTFKLALHKLEFLDMSENDIDELFANTFDGLQSLKHLKIASDNTLLMGNETFIELRNLEDLNISFSYGHNPELQGLQHLENLTVYLGKGFSLKTPYQNKYGTLNNLNLLKTLTVINSLYNINFLKNYVKMLEAMRYLETFKAVNVYEQALDVDTFQFNTQLNSLTLTGSDMTDLKPELFRPIRNLQILDLSGSMLKYVNFLMQANLSALRYLKLAHNEIIVIDEVVFSSLPSLTFLDLSNNPFACDCSNAGFIEWAKNNKQTQVVNTHQYVCSFPADKRGTLLLDFHIESCWEDVSFIFFISSTCLVLLTLLTCLVGHFKRDHLVYTFQLFLAFLYDTRRRKKIDPHQFDAFVSYSTHDEDWVYKEMLPVLEGEQGWRLCLHHRDFQPGKSIIENIADAIYGSRKTICVISRRYLQSEWCSNEIQMASFRLFDEQKDVLILLFLEEIPPHHLSPYYRMRKLLKKRTYLSWPKAAQHPGVFWQNVQRALQTGDALIENTDLLPRPTVC</sequence>
<dbReference type="Gene3D" id="3.80.10.10">
    <property type="entry name" value="Ribonuclease Inhibitor"/>
    <property type="match status" value="4"/>
</dbReference>
<evidence type="ECO:0000256" key="4">
    <source>
        <dbReference type="ARBA" id="ARBA00022614"/>
    </source>
</evidence>
<keyword evidence="8" id="KW-0391">Immunity</keyword>
<comment type="caution">
    <text evidence="17">The sequence shown here is derived from an EMBL/GenBank/DDBJ whole genome shotgun (WGS) entry which is preliminary data.</text>
</comment>
<dbReference type="InterPro" id="IPR001611">
    <property type="entry name" value="Leu-rich_rpt"/>
</dbReference>
<keyword evidence="10 14" id="KW-0472">Membrane</keyword>
<name>A0ABU7EJH1_9TELE</name>
<proteinExistence type="inferred from homology"/>